<organism evidence="2 3">
    <name type="scientific">Kineococcus xinjiangensis</name>
    <dbReference type="NCBI Taxonomy" id="512762"/>
    <lineage>
        <taxon>Bacteria</taxon>
        <taxon>Bacillati</taxon>
        <taxon>Actinomycetota</taxon>
        <taxon>Actinomycetes</taxon>
        <taxon>Kineosporiales</taxon>
        <taxon>Kineosporiaceae</taxon>
        <taxon>Kineococcus</taxon>
    </lineage>
</organism>
<dbReference type="SUPFAM" id="SSF48317">
    <property type="entry name" value="Acid phosphatase/Vanadium-dependent haloperoxidase"/>
    <property type="match status" value="1"/>
</dbReference>
<evidence type="ECO:0000313" key="2">
    <source>
        <dbReference type="EMBL" id="PPK93800.1"/>
    </source>
</evidence>
<protein>
    <submittedName>
        <fullName evidence="2">PAP2 superfamily protein</fullName>
    </submittedName>
</protein>
<sequence length="457" mass="48475">MLDAVRSAGGASRSRRGFLGAAVTTGSGILLAPPATAATQAPGRGASFTGDHGPEVAATWLRALYQVTATEGLTPPAAARAYAYCTVAMYEAVVPGMPGFRSTGRQLNGLHRLPQPAHRSRLDWPTALSAAVSAAAAGVHGAASVASQEILRRTHEEQVAARRAAGVTEGDLRHSLAFGHGIGAAVAQWAATDGAAEAAALPYTPPVGESFWVPTPPNFGTAVEPHCALVRPMVLRTADEVAPEPPVPFSTEPGSPFWQQAMVPYQQSAVNTDETRDIARFWTDNPRFSGMPAGHWLNIAVQACEQHGLGLDRTVEALARTGIALHDAFLNCWTWKYRHNLVRPVTYVRRHIDPTWTTWVNSPQFPEHTSGHSVGSRAASTVLTALLGSLAFDDTSLATTVGIGKRTRSYRSFHEAADTAAQSRIYGGIHYPHGVDAGKAQGDAVGALVVARLRTDR</sequence>
<dbReference type="PANTHER" id="PTHR34599:SF1">
    <property type="entry name" value="PHOSPHATIDIC ACID PHOSPHATASE TYPE 2_HALOPEROXIDASE DOMAIN-CONTAINING PROTEIN"/>
    <property type="match status" value="1"/>
</dbReference>
<dbReference type="PANTHER" id="PTHR34599">
    <property type="entry name" value="PEROXIDASE-RELATED"/>
    <property type="match status" value="1"/>
</dbReference>
<dbReference type="InterPro" id="IPR052559">
    <property type="entry name" value="V-haloperoxidase"/>
</dbReference>
<dbReference type="InterPro" id="IPR006311">
    <property type="entry name" value="TAT_signal"/>
</dbReference>
<proteinExistence type="predicted"/>
<evidence type="ECO:0000313" key="3">
    <source>
        <dbReference type="Proteomes" id="UP000239485"/>
    </source>
</evidence>
<dbReference type="InterPro" id="IPR036938">
    <property type="entry name" value="PAP2/HPO_sf"/>
</dbReference>
<dbReference type="EMBL" id="PTJD01000009">
    <property type="protein sequence ID" value="PPK93800.1"/>
    <property type="molecule type" value="Genomic_DNA"/>
</dbReference>
<keyword evidence="3" id="KW-1185">Reference proteome</keyword>
<dbReference type="CDD" id="cd03398">
    <property type="entry name" value="PAP2_haloperoxidase"/>
    <property type="match status" value="1"/>
</dbReference>
<dbReference type="InterPro" id="IPR000326">
    <property type="entry name" value="PAP2/HPO"/>
</dbReference>
<accession>A0A2S6IHZ9</accession>
<comment type="caution">
    <text evidence="2">The sequence shown here is derived from an EMBL/GenBank/DDBJ whole genome shotgun (WGS) entry which is preliminary data.</text>
</comment>
<dbReference type="OrthoDB" id="103227at2"/>
<reference evidence="2 3" key="1">
    <citation type="submission" date="2018-02" db="EMBL/GenBank/DDBJ databases">
        <title>Genomic Encyclopedia of Archaeal and Bacterial Type Strains, Phase II (KMG-II): from individual species to whole genera.</title>
        <authorList>
            <person name="Goeker M."/>
        </authorList>
    </citation>
    <scope>NUCLEOTIDE SEQUENCE [LARGE SCALE GENOMIC DNA]</scope>
    <source>
        <strain evidence="2 3">DSM 22857</strain>
    </source>
</reference>
<gene>
    <name evidence="2" type="ORF">CLV92_10976</name>
</gene>
<dbReference type="RefSeq" id="WP_146099529.1">
    <property type="nucleotide sequence ID" value="NZ_PTJD01000009.1"/>
</dbReference>
<name>A0A2S6IHZ9_9ACTN</name>
<dbReference type="Gene3D" id="1.10.606.20">
    <property type="match status" value="1"/>
</dbReference>
<dbReference type="AlphaFoldDB" id="A0A2S6IHZ9"/>
<feature type="domain" description="Phosphatidic acid phosphatase type 2/haloperoxidase" evidence="1">
    <location>
        <begin position="336"/>
        <end position="451"/>
    </location>
</feature>
<dbReference type="PROSITE" id="PS51318">
    <property type="entry name" value="TAT"/>
    <property type="match status" value="1"/>
</dbReference>
<dbReference type="Pfam" id="PF01569">
    <property type="entry name" value="PAP2"/>
    <property type="match status" value="1"/>
</dbReference>
<evidence type="ECO:0000259" key="1">
    <source>
        <dbReference type="Pfam" id="PF01569"/>
    </source>
</evidence>
<dbReference type="Proteomes" id="UP000239485">
    <property type="component" value="Unassembled WGS sequence"/>
</dbReference>